<feature type="compositionally biased region" description="Polar residues" evidence="1">
    <location>
        <begin position="16"/>
        <end position="28"/>
    </location>
</feature>
<organism evidence="3 4">
    <name type="scientific">Streptomyces meridianus</name>
    <dbReference type="NCBI Taxonomy" id="2938945"/>
    <lineage>
        <taxon>Bacteria</taxon>
        <taxon>Bacillati</taxon>
        <taxon>Actinomycetota</taxon>
        <taxon>Actinomycetes</taxon>
        <taxon>Kitasatosporales</taxon>
        <taxon>Streptomycetaceae</taxon>
        <taxon>Streptomyces</taxon>
    </lineage>
</organism>
<dbReference type="PANTHER" id="PTHR42305">
    <property type="entry name" value="MEMBRANE PROTEIN RV1733C-RELATED"/>
    <property type="match status" value="1"/>
</dbReference>
<evidence type="ECO:0000256" key="1">
    <source>
        <dbReference type="SAM" id="MobiDB-lite"/>
    </source>
</evidence>
<dbReference type="Proteomes" id="UP001167160">
    <property type="component" value="Unassembled WGS sequence"/>
</dbReference>
<keyword evidence="2" id="KW-1133">Transmembrane helix</keyword>
<reference evidence="3" key="1">
    <citation type="journal article" date="2023" name="Int. J. Syst. Evol. Microbiol.">
        <title>Streptomyces meridianus sp. nov. isolated from brackish water of the Tagus estuary in Alcochete, Portugal.</title>
        <authorList>
            <person name="Santos J.D.N."/>
            <person name="Klimek D."/>
            <person name="Calusinska M."/>
            <person name="Lobo Da Cunha A."/>
            <person name="Catita J."/>
            <person name="Goncalves H."/>
            <person name="Gonzalez I."/>
            <person name="Reyes F."/>
            <person name="Lage O.M."/>
        </authorList>
    </citation>
    <scope>NUCLEOTIDE SEQUENCE</scope>
    <source>
        <strain evidence="3">MTZ3.1</strain>
    </source>
</reference>
<feature type="transmembrane region" description="Helical" evidence="2">
    <location>
        <begin position="37"/>
        <end position="57"/>
    </location>
</feature>
<evidence type="ECO:0000313" key="3">
    <source>
        <dbReference type="EMBL" id="MCM2577421.1"/>
    </source>
</evidence>
<comment type="caution">
    <text evidence="3">The sequence shown here is derived from an EMBL/GenBank/DDBJ whole genome shotgun (WGS) entry which is preliminary data.</text>
</comment>
<feature type="transmembrane region" description="Helical" evidence="2">
    <location>
        <begin position="154"/>
        <end position="176"/>
    </location>
</feature>
<keyword evidence="4" id="KW-1185">Reference proteome</keyword>
<dbReference type="PANTHER" id="PTHR42305:SF1">
    <property type="entry name" value="MEMBRANE PROTEIN RV1733C-RELATED"/>
    <property type="match status" value="1"/>
</dbReference>
<accession>A0ABT0X4E6</accession>
<evidence type="ECO:0000256" key="2">
    <source>
        <dbReference type="SAM" id="Phobius"/>
    </source>
</evidence>
<dbReference type="RefSeq" id="WP_251412208.1">
    <property type="nucleotide sequence ID" value="NZ_JAMQGM010000018.1"/>
</dbReference>
<name>A0ABT0X4E6_9ACTN</name>
<protein>
    <recommendedName>
        <fullName evidence="5">Transmembrane protein</fullName>
    </recommendedName>
</protein>
<keyword evidence="2" id="KW-0472">Membrane</keyword>
<evidence type="ECO:0008006" key="5">
    <source>
        <dbReference type="Google" id="ProtNLM"/>
    </source>
</evidence>
<proteinExistence type="predicted"/>
<feature type="region of interest" description="Disordered" evidence="1">
    <location>
        <begin position="1"/>
        <end position="28"/>
    </location>
</feature>
<dbReference type="InterPro" id="IPR039708">
    <property type="entry name" value="MT1774/Rv1733c-like"/>
</dbReference>
<gene>
    <name evidence="3" type="ORF">M1E25_08650</name>
</gene>
<dbReference type="EMBL" id="JAMQGM010000018">
    <property type="protein sequence ID" value="MCM2577421.1"/>
    <property type="molecule type" value="Genomic_DNA"/>
</dbReference>
<evidence type="ECO:0000313" key="4">
    <source>
        <dbReference type="Proteomes" id="UP001167160"/>
    </source>
</evidence>
<keyword evidence="2" id="KW-0812">Transmembrane</keyword>
<sequence>MSTHRSQRNSGDHGSGRTSVRKSSNPLYRSSDRAQSWFGFLLIIGLVVGLPAAAISVGTTTLHTGMETVQTQNAERHPVKARLVSDAKPAPDPAGSGSPVRMPVRWTDKDGTRHQGVAQVAPGTKAGTIVNTWADRGGSITEPPMTSKQAVATAWLAGAVTGGATLTVFLLARAGFVYMLDRRRYAQWEAEWQLLEPRWSRRSQG</sequence>